<reference evidence="2 3" key="1">
    <citation type="submission" date="2024-04" db="EMBL/GenBank/DDBJ databases">
        <title>Phyllosticta paracitricarpa is synonymous to the EU quarantine fungus P. citricarpa based on phylogenomic analyses.</title>
        <authorList>
            <consortium name="Lawrence Berkeley National Laboratory"/>
            <person name="Van ingen-buijs V.A."/>
            <person name="Van westerhoven A.C."/>
            <person name="Haridas S."/>
            <person name="Skiadas P."/>
            <person name="Martin F."/>
            <person name="Groenewald J.Z."/>
            <person name="Crous P.W."/>
            <person name="Seidl M.F."/>
        </authorList>
    </citation>
    <scope>NUCLEOTIDE SEQUENCE [LARGE SCALE GENOMIC DNA]</scope>
    <source>
        <strain evidence="2 3">CPC 17464</strain>
    </source>
</reference>
<dbReference type="Pfam" id="PF14518">
    <property type="entry name" value="Haem_oxygenas_2"/>
    <property type="match status" value="1"/>
</dbReference>
<evidence type="ECO:0000313" key="2">
    <source>
        <dbReference type="EMBL" id="KAK7540661.1"/>
    </source>
</evidence>
<proteinExistence type="predicted"/>
<evidence type="ECO:0000313" key="3">
    <source>
        <dbReference type="Proteomes" id="UP001360953"/>
    </source>
</evidence>
<dbReference type="Gene3D" id="1.20.910.10">
    <property type="entry name" value="Heme oxygenase-like"/>
    <property type="match status" value="1"/>
</dbReference>
<sequence length="732" mass="82037">MFGNLLLIITAACLGYATAYISTPIFLKYARSVRFYKNPKIRRAALRSTHEQQESKDPDVLKWSSREPSASEYEQLRLYKKLYHEVQNLEEFPDVLPLARNTLICLLSETICGEKNRVEGSILSLERYSKEELRTFLQEQDVIVADEWETYLARRKGGGRRELFGTKDEARDWLARVAPLKLVDGAWLGHIHRVTTPFALRHVTKGAWQVMSEEYGDGNLEQHHVHLYKKLLEEAGARLPEASSADFIQPGHGLDASFLPWKAAVAQLLISLFPHDFLPEILGYNMHFELLTLDTMKAAKELDEVKLDPYYFFLHISIDNSHSGHTAMAMEIVVKYLDHIGKIDGREAMQRAWKRVQAGYCLSSGLGGSPPDANTTTTMPLLRNEWNHELLTMMQGKAQASGKIHCGSRIKVGGRTLTDWLAPESFASEQRQKEFLRELANWKPWVRKGDSKNSRLMHALSWGGKMFGSFTVAEMDVVRKWIDSLDAGTYGSHAYLSFVAPSAPSVTAKLEDVSVDYPVLAQARQFDLSGSSTDLELSVSPGVRPVFSSLIPLWFAHVSLLEDFVAIPARTANDTTCAIVRLLRSYYGFASIADGVAGMDEVRKHGDCGLVEIGLRILQRVPDGLSKPPSLLKQVLDRWPNAFALDMLHLSMRPVESHASLLGMAKAFVELHDAVAKSDLVGQADCKALAGIVSVERRLFEKIEVDMGRAGATQFQTGYEVARMHVRKCFLS</sequence>
<evidence type="ECO:0000256" key="1">
    <source>
        <dbReference type="SAM" id="MobiDB-lite"/>
    </source>
</evidence>
<gene>
    <name evidence="2" type="ORF">J3D65DRAFT_616048</name>
</gene>
<feature type="region of interest" description="Disordered" evidence="1">
    <location>
        <begin position="46"/>
        <end position="66"/>
    </location>
</feature>
<keyword evidence="3" id="KW-1185">Reference proteome</keyword>
<accession>A0ABR1M3J0</accession>
<name>A0ABR1M3J0_9PEZI</name>
<dbReference type="SMART" id="SM01236">
    <property type="entry name" value="Haem_oxygenase_2"/>
    <property type="match status" value="1"/>
</dbReference>
<protein>
    <submittedName>
        <fullName evidence="2">Uncharacterized protein</fullName>
    </submittedName>
</protein>
<organism evidence="2 3">
    <name type="scientific">Phyllosticta citribraziliensis</name>
    <dbReference type="NCBI Taxonomy" id="989973"/>
    <lineage>
        <taxon>Eukaryota</taxon>
        <taxon>Fungi</taxon>
        <taxon>Dikarya</taxon>
        <taxon>Ascomycota</taxon>
        <taxon>Pezizomycotina</taxon>
        <taxon>Dothideomycetes</taxon>
        <taxon>Dothideomycetes incertae sedis</taxon>
        <taxon>Botryosphaeriales</taxon>
        <taxon>Phyllostictaceae</taxon>
        <taxon>Phyllosticta</taxon>
    </lineage>
</organism>
<comment type="caution">
    <text evidence="2">The sequence shown here is derived from an EMBL/GenBank/DDBJ whole genome shotgun (WGS) entry which is preliminary data.</text>
</comment>
<dbReference type="InterPro" id="IPR016084">
    <property type="entry name" value="Haem_Oase-like_multi-hlx"/>
</dbReference>
<dbReference type="Proteomes" id="UP001360953">
    <property type="component" value="Unassembled WGS sequence"/>
</dbReference>
<feature type="compositionally biased region" description="Basic and acidic residues" evidence="1">
    <location>
        <begin position="48"/>
        <end position="60"/>
    </location>
</feature>
<dbReference type="RefSeq" id="XP_066657592.1">
    <property type="nucleotide sequence ID" value="XM_066799405.1"/>
</dbReference>
<dbReference type="EMBL" id="JBBPEH010000003">
    <property type="protein sequence ID" value="KAK7540661.1"/>
    <property type="molecule type" value="Genomic_DNA"/>
</dbReference>
<dbReference type="GeneID" id="92032311"/>